<keyword evidence="1" id="KW-1133">Transmembrane helix</keyword>
<keyword evidence="1" id="KW-0472">Membrane</keyword>
<proteinExistence type="predicted"/>
<feature type="transmembrane region" description="Helical" evidence="1">
    <location>
        <begin position="6"/>
        <end position="24"/>
    </location>
</feature>
<feature type="transmembrane region" description="Helical" evidence="1">
    <location>
        <begin position="63"/>
        <end position="83"/>
    </location>
</feature>
<dbReference type="AlphaFoldDB" id="A0A9D0YRU5"/>
<accession>A0A9D0YRU5</accession>
<evidence type="ECO:0000313" key="3">
    <source>
        <dbReference type="Proteomes" id="UP000886879"/>
    </source>
</evidence>
<comment type="caution">
    <text evidence="2">The sequence shown here is derived from an EMBL/GenBank/DDBJ whole genome shotgun (WGS) entry which is preliminary data.</text>
</comment>
<dbReference type="Proteomes" id="UP000886879">
    <property type="component" value="Unassembled WGS sequence"/>
</dbReference>
<dbReference type="InterPro" id="IPR010001">
    <property type="entry name" value="BofA"/>
</dbReference>
<reference evidence="2" key="1">
    <citation type="submission" date="2020-10" db="EMBL/GenBank/DDBJ databases">
        <authorList>
            <person name="Gilroy R."/>
        </authorList>
    </citation>
    <scope>NUCLEOTIDE SEQUENCE</scope>
    <source>
        <strain evidence="2">ChiGjej2B2-12916</strain>
    </source>
</reference>
<gene>
    <name evidence="2" type="ORF">IAD31_00835</name>
</gene>
<keyword evidence="1" id="KW-0812">Transmembrane</keyword>
<name>A0A9D0YRU5_9FIRM</name>
<evidence type="ECO:0000256" key="1">
    <source>
        <dbReference type="SAM" id="Phobius"/>
    </source>
</evidence>
<sequence>MSWGLWLGVALGALMLLVLFRRPLRLLGKLAVRWGVAMAVLWGLQGIGPSLGVYLGFNALNGLVLGVLGVPGFGLLMLTQWVFR</sequence>
<dbReference type="Pfam" id="PF07441">
    <property type="entry name" value="BofA"/>
    <property type="match status" value="1"/>
</dbReference>
<protein>
    <submittedName>
        <fullName evidence="2">Pro-sigmaK processing inhibitor BofA family protein</fullName>
    </submittedName>
</protein>
<feature type="transmembrane region" description="Helical" evidence="1">
    <location>
        <begin position="36"/>
        <end position="57"/>
    </location>
</feature>
<organism evidence="2 3">
    <name type="scientific">Candidatus Enterenecus faecium</name>
    <dbReference type="NCBI Taxonomy" id="2840780"/>
    <lineage>
        <taxon>Bacteria</taxon>
        <taxon>Bacillati</taxon>
        <taxon>Bacillota</taxon>
        <taxon>Clostridia</taxon>
        <taxon>Eubacteriales</taxon>
        <taxon>Candidatus Enterenecus</taxon>
    </lineage>
</organism>
<evidence type="ECO:0000313" key="2">
    <source>
        <dbReference type="EMBL" id="HIQ60136.1"/>
    </source>
</evidence>
<dbReference type="EMBL" id="DVFO01000005">
    <property type="protein sequence ID" value="HIQ60136.1"/>
    <property type="molecule type" value="Genomic_DNA"/>
</dbReference>
<reference evidence="2" key="2">
    <citation type="journal article" date="2021" name="PeerJ">
        <title>Extensive microbial diversity within the chicken gut microbiome revealed by metagenomics and culture.</title>
        <authorList>
            <person name="Gilroy R."/>
            <person name="Ravi A."/>
            <person name="Getino M."/>
            <person name="Pursley I."/>
            <person name="Horton D.L."/>
            <person name="Alikhan N.F."/>
            <person name="Baker D."/>
            <person name="Gharbi K."/>
            <person name="Hall N."/>
            <person name="Watson M."/>
            <person name="Adriaenssens E.M."/>
            <person name="Foster-Nyarko E."/>
            <person name="Jarju S."/>
            <person name="Secka A."/>
            <person name="Antonio M."/>
            <person name="Oren A."/>
            <person name="Chaudhuri R.R."/>
            <person name="La Ragione R."/>
            <person name="Hildebrand F."/>
            <person name="Pallen M.J."/>
        </authorList>
    </citation>
    <scope>NUCLEOTIDE SEQUENCE</scope>
    <source>
        <strain evidence="2">ChiGjej2B2-12916</strain>
    </source>
</reference>